<sequence>MSSLLLFGLGSGLSGRRWRLRLPVRILSVQVGADGRRARYQILRCRHTPATSDYTALGALGEAIKQAAGVDFQKNSNSTPEDSTCRDLPANYNLKVFSELWEEGRALL</sequence>
<keyword evidence="2" id="KW-1185">Reference proteome</keyword>
<accession>A0A4C1VY92</accession>
<proteinExistence type="predicted"/>
<evidence type="ECO:0000313" key="2">
    <source>
        <dbReference type="Proteomes" id="UP000299102"/>
    </source>
</evidence>
<comment type="caution">
    <text evidence="1">The sequence shown here is derived from an EMBL/GenBank/DDBJ whole genome shotgun (WGS) entry which is preliminary data.</text>
</comment>
<gene>
    <name evidence="1" type="ORF">EVAR_39276_1</name>
</gene>
<protein>
    <submittedName>
        <fullName evidence="1">Uncharacterized protein</fullName>
    </submittedName>
</protein>
<dbReference type="Proteomes" id="UP000299102">
    <property type="component" value="Unassembled WGS sequence"/>
</dbReference>
<evidence type="ECO:0000313" key="1">
    <source>
        <dbReference type="EMBL" id="GBP43219.1"/>
    </source>
</evidence>
<reference evidence="1 2" key="1">
    <citation type="journal article" date="2019" name="Commun. Biol.">
        <title>The bagworm genome reveals a unique fibroin gene that provides high tensile strength.</title>
        <authorList>
            <person name="Kono N."/>
            <person name="Nakamura H."/>
            <person name="Ohtoshi R."/>
            <person name="Tomita M."/>
            <person name="Numata K."/>
            <person name="Arakawa K."/>
        </authorList>
    </citation>
    <scope>NUCLEOTIDE SEQUENCE [LARGE SCALE GENOMIC DNA]</scope>
</reference>
<organism evidence="1 2">
    <name type="scientific">Eumeta variegata</name>
    <name type="common">Bagworm moth</name>
    <name type="synonym">Eumeta japonica</name>
    <dbReference type="NCBI Taxonomy" id="151549"/>
    <lineage>
        <taxon>Eukaryota</taxon>
        <taxon>Metazoa</taxon>
        <taxon>Ecdysozoa</taxon>
        <taxon>Arthropoda</taxon>
        <taxon>Hexapoda</taxon>
        <taxon>Insecta</taxon>
        <taxon>Pterygota</taxon>
        <taxon>Neoptera</taxon>
        <taxon>Endopterygota</taxon>
        <taxon>Lepidoptera</taxon>
        <taxon>Glossata</taxon>
        <taxon>Ditrysia</taxon>
        <taxon>Tineoidea</taxon>
        <taxon>Psychidae</taxon>
        <taxon>Oiketicinae</taxon>
        <taxon>Eumeta</taxon>
    </lineage>
</organism>
<dbReference type="EMBL" id="BGZK01000432">
    <property type="protein sequence ID" value="GBP43219.1"/>
    <property type="molecule type" value="Genomic_DNA"/>
</dbReference>
<dbReference type="AlphaFoldDB" id="A0A4C1VY92"/>
<name>A0A4C1VY92_EUMVA</name>